<dbReference type="InterPro" id="IPR010089">
    <property type="entry name" value="Flavoprotein_WrbA-like"/>
</dbReference>
<dbReference type="PROSITE" id="PS50902">
    <property type="entry name" value="FLAVODOXIN_LIKE"/>
    <property type="match status" value="1"/>
</dbReference>
<dbReference type="EMBL" id="JAENGY010000281">
    <property type="protein sequence ID" value="KAG6967175.1"/>
    <property type="molecule type" value="Genomic_DNA"/>
</dbReference>
<organism evidence="3 4">
    <name type="scientific">Phytophthora aleatoria</name>
    <dbReference type="NCBI Taxonomy" id="2496075"/>
    <lineage>
        <taxon>Eukaryota</taxon>
        <taxon>Sar</taxon>
        <taxon>Stramenopiles</taxon>
        <taxon>Oomycota</taxon>
        <taxon>Peronosporomycetes</taxon>
        <taxon>Peronosporales</taxon>
        <taxon>Peronosporaceae</taxon>
        <taxon>Phytophthora</taxon>
    </lineage>
</organism>
<dbReference type="InterPro" id="IPR005025">
    <property type="entry name" value="FMN_Rdtase-like_dom"/>
</dbReference>
<dbReference type="AlphaFoldDB" id="A0A8J5JB95"/>
<dbReference type="NCBIfam" id="NF002999">
    <property type="entry name" value="PRK03767.1"/>
    <property type="match status" value="1"/>
</dbReference>
<dbReference type="InterPro" id="IPR008254">
    <property type="entry name" value="Flavodoxin/NO_synth"/>
</dbReference>
<evidence type="ECO:0000313" key="3">
    <source>
        <dbReference type="EMBL" id="KAG6967175.1"/>
    </source>
</evidence>
<evidence type="ECO:0000313" key="4">
    <source>
        <dbReference type="Proteomes" id="UP000709295"/>
    </source>
</evidence>
<evidence type="ECO:0000256" key="1">
    <source>
        <dbReference type="ARBA" id="ARBA00006961"/>
    </source>
</evidence>
<dbReference type="GO" id="GO:0003955">
    <property type="term" value="F:NAD(P)H dehydrogenase (quinone) activity"/>
    <property type="evidence" value="ECO:0007669"/>
    <property type="project" value="InterPro"/>
</dbReference>
<reference evidence="3" key="1">
    <citation type="submission" date="2021-01" db="EMBL/GenBank/DDBJ databases">
        <title>Phytophthora aleatoria, a newly-described species from Pinus radiata is distinct from Phytophthora cactorum isolates based on comparative genomics.</title>
        <authorList>
            <person name="Mcdougal R."/>
            <person name="Panda P."/>
            <person name="Williams N."/>
            <person name="Studholme D.J."/>
        </authorList>
    </citation>
    <scope>NUCLEOTIDE SEQUENCE</scope>
    <source>
        <strain evidence="3">NZFS 4037</strain>
    </source>
</reference>
<dbReference type="Pfam" id="PF03358">
    <property type="entry name" value="FMN_red"/>
    <property type="match status" value="1"/>
</dbReference>
<dbReference type="FunFam" id="3.40.50.360:FF:000001">
    <property type="entry name" value="NAD(P)H dehydrogenase (Quinone) FQR1-like"/>
    <property type="match status" value="1"/>
</dbReference>
<dbReference type="GO" id="GO:0010181">
    <property type="term" value="F:FMN binding"/>
    <property type="evidence" value="ECO:0007669"/>
    <property type="project" value="InterPro"/>
</dbReference>
<dbReference type="PANTHER" id="PTHR30546">
    <property type="entry name" value="FLAVODOXIN-RELATED PROTEIN WRBA-RELATED"/>
    <property type="match status" value="1"/>
</dbReference>
<proteinExistence type="inferred from homology"/>
<accession>A0A8J5JB95</accession>
<comment type="caution">
    <text evidence="3">The sequence shown here is derived from an EMBL/GenBank/DDBJ whole genome shotgun (WGS) entry which is preliminary data.</text>
</comment>
<gene>
    <name evidence="3" type="ORF">JG688_00006428</name>
</gene>
<dbReference type="GO" id="GO:0016020">
    <property type="term" value="C:membrane"/>
    <property type="evidence" value="ECO:0007669"/>
    <property type="project" value="TreeGrafter"/>
</dbReference>
<comment type="similarity">
    <text evidence="1">Belongs to the WrbA family.</text>
</comment>
<sequence>MTVNVAIIYYSIYGHAATLAEAVKEGVDSVSGVKATIYQVPETLSEEILTKIHAPPKRDYPIATPETLKEADGILFGYPTRFGDLPAQAKNLFDATGKFWAAGDLIGKPGGCFVSTSLMRAGQETTQPMAMAFMTSHGMTFVPHGYRAKQLFNVDEVHGGSPWGAGTIADPDNSRQVSKMEKEIAMEQGKSFAEVTKKLLA</sequence>
<protein>
    <recommendedName>
        <fullName evidence="2">Flavodoxin-like domain-containing protein</fullName>
    </recommendedName>
</protein>
<dbReference type="NCBIfam" id="TIGR01755">
    <property type="entry name" value="flav_wrbA"/>
    <property type="match status" value="1"/>
</dbReference>
<keyword evidence="4" id="KW-1185">Reference proteome</keyword>
<feature type="domain" description="Flavodoxin-like" evidence="2">
    <location>
        <begin position="5"/>
        <end position="192"/>
    </location>
</feature>
<dbReference type="PANTHER" id="PTHR30546:SF23">
    <property type="entry name" value="FLAVOPROTEIN-LIKE PROTEIN YCP4-RELATED"/>
    <property type="match status" value="1"/>
</dbReference>
<name>A0A8J5JB95_9STRA</name>
<dbReference type="Proteomes" id="UP000709295">
    <property type="component" value="Unassembled WGS sequence"/>
</dbReference>
<evidence type="ECO:0000259" key="2">
    <source>
        <dbReference type="PROSITE" id="PS50902"/>
    </source>
</evidence>